<dbReference type="AlphaFoldDB" id="A0A7X5RK40"/>
<reference evidence="6 7" key="1">
    <citation type="submission" date="2020-01" db="EMBL/GenBank/DDBJ databases">
        <authorList>
            <person name="Chen J."/>
            <person name="Zhu S."/>
            <person name="Yang J."/>
        </authorList>
    </citation>
    <scope>NUCLEOTIDE SEQUENCE [LARGE SCALE GENOMIC DNA]</scope>
    <source>
        <strain evidence="6 7">345S023</strain>
    </source>
</reference>
<evidence type="ECO:0000256" key="4">
    <source>
        <dbReference type="SAM" id="MobiDB-lite"/>
    </source>
</evidence>
<dbReference type="PANTHER" id="PTHR43280">
    <property type="entry name" value="ARAC-FAMILY TRANSCRIPTIONAL REGULATOR"/>
    <property type="match status" value="1"/>
</dbReference>
<dbReference type="GO" id="GO:0043565">
    <property type="term" value="F:sequence-specific DNA binding"/>
    <property type="evidence" value="ECO:0007669"/>
    <property type="project" value="InterPro"/>
</dbReference>
<name>A0A7X5RK40_9ALTE</name>
<dbReference type="InterPro" id="IPR018060">
    <property type="entry name" value="HTH_AraC"/>
</dbReference>
<feature type="domain" description="HTH araC/xylS-type" evidence="5">
    <location>
        <begin position="179"/>
        <end position="277"/>
    </location>
</feature>
<sequence length="285" mass="32486">MRNAITPTRFQDIVNIGPNCVERFIDSSNAPEIKDLSIELAGCSNLSAPYQVGRINPPNHTLFYSLKGSGYINTPQGRLVVEQGGLAILPAMQSFEVNIQSSAWDIIWLNLANNDVWAHLRAQQPKLIEDIQLEGLHHAMELLYLSDDSVHRQRLIPIIQAYLGRIVKPETPSIPSRLMGLFSQVERQLQFNWSVELLSEQIHYSPPHLHRLCLSHFGRSPMQQVIFLRMLRAKTLLTNTQWPVSYIANYVGYSNVFTFSKRFKKSTGVPPSVYRERQQPKPNAN</sequence>
<comment type="caution">
    <text evidence="6">The sequence shown here is derived from an EMBL/GenBank/DDBJ whole genome shotgun (WGS) entry which is preliminary data.</text>
</comment>
<protein>
    <submittedName>
        <fullName evidence="6">Helix-turn-helix domain-containing protein</fullName>
    </submittedName>
</protein>
<dbReference type="Pfam" id="PF12833">
    <property type="entry name" value="HTH_18"/>
    <property type="match status" value="1"/>
</dbReference>
<gene>
    <name evidence="6" type="ORF">GTH32_03945</name>
</gene>
<dbReference type="GO" id="GO:0003700">
    <property type="term" value="F:DNA-binding transcription factor activity"/>
    <property type="evidence" value="ECO:0007669"/>
    <property type="project" value="InterPro"/>
</dbReference>
<organism evidence="6 7">
    <name type="scientific">Alteromonas profundi</name>
    <dbReference type="NCBI Taxonomy" id="2696062"/>
    <lineage>
        <taxon>Bacteria</taxon>
        <taxon>Pseudomonadati</taxon>
        <taxon>Pseudomonadota</taxon>
        <taxon>Gammaproteobacteria</taxon>
        <taxon>Alteromonadales</taxon>
        <taxon>Alteromonadaceae</taxon>
        <taxon>Alteromonas/Salinimonas group</taxon>
        <taxon>Alteromonas</taxon>
    </lineage>
</organism>
<dbReference type="RefSeq" id="WP_163083946.1">
    <property type="nucleotide sequence ID" value="NZ_JAAAWN010000004.1"/>
</dbReference>
<evidence type="ECO:0000313" key="6">
    <source>
        <dbReference type="EMBL" id="NDV90346.1"/>
    </source>
</evidence>
<evidence type="ECO:0000259" key="5">
    <source>
        <dbReference type="PROSITE" id="PS01124"/>
    </source>
</evidence>
<dbReference type="InterPro" id="IPR009057">
    <property type="entry name" value="Homeodomain-like_sf"/>
</dbReference>
<keyword evidence="2" id="KW-0238">DNA-binding</keyword>
<keyword evidence="7" id="KW-1185">Reference proteome</keyword>
<dbReference type="PROSITE" id="PS01124">
    <property type="entry name" value="HTH_ARAC_FAMILY_2"/>
    <property type="match status" value="1"/>
</dbReference>
<proteinExistence type="predicted"/>
<dbReference type="SMART" id="SM00342">
    <property type="entry name" value="HTH_ARAC"/>
    <property type="match status" value="1"/>
</dbReference>
<feature type="region of interest" description="Disordered" evidence="4">
    <location>
        <begin position="265"/>
        <end position="285"/>
    </location>
</feature>
<evidence type="ECO:0000256" key="2">
    <source>
        <dbReference type="ARBA" id="ARBA00023125"/>
    </source>
</evidence>
<evidence type="ECO:0000256" key="1">
    <source>
        <dbReference type="ARBA" id="ARBA00023015"/>
    </source>
</evidence>
<dbReference type="EMBL" id="JAAAWN010000004">
    <property type="protein sequence ID" value="NDV90346.1"/>
    <property type="molecule type" value="Genomic_DNA"/>
</dbReference>
<dbReference type="SUPFAM" id="SSF51215">
    <property type="entry name" value="Regulatory protein AraC"/>
    <property type="match status" value="1"/>
</dbReference>
<dbReference type="Gene3D" id="1.10.10.60">
    <property type="entry name" value="Homeodomain-like"/>
    <property type="match status" value="2"/>
</dbReference>
<dbReference type="SUPFAM" id="SSF46689">
    <property type="entry name" value="Homeodomain-like"/>
    <property type="match status" value="1"/>
</dbReference>
<dbReference type="PANTHER" id="PTHR43280:SF2">
    <property type="entry name" value="HTH-TYPE TRANSCRIPTIONAL REGULATOR EXSA"/>
    <property type="match status" value="1"/>
</dbReference>
<dbReference type="Proteomes" id="UP000470213">
    <property type="component" value="Unassembled WGS sequence"/>
</dbReference>
<accession>A0A7X5RK40</accession>
<keyword evidence="3" id="KW-0804">Transcription</keyword>
<dbReference type="InterPro" id="IPR037923">
    <property type="entry name" value="HTH-like"/>
</dbReference>
<evidence type="ECO:0000313" key="7">
    <source>
        <dbReference type="Proteomes" id="UP000470213"/>
    </source>
</evidence>
<dbReference type="PROSITE" id="PS00041">
    <property type="entry name" value="HTH_ARAC_FAMILY_1"/>
    <property type="match status" value="1"/>
</dbReference>
<keyword evidence="1" id="KW-0805">Transcription regulation</keyword>
<evidence type="ECO:0000256" key="3">
    <source>
        <dbReference type="ARBA" id="ARBA00023163"/>
    </source>
</evidence>
<dbReference type="InterPro" id="IPR018062">
    <property type="entry name" value="HTH_AraC-typ_CS"/>
</dbReference>